<keyword evidence="4 10" id="KW-0812">Transmembrane</keyword>
<evidence type="ECO:0000313" key="11">
    <source>
        <dbReference type="EMBL" id="NOV50719.1"/>
    </source>
</evidence>
<dbReference type="GO" id="GO:0005549">
    <property type="term" value="F:odorant binding"/>
    <property type="evidence" value="ECO:0007669"/>
    <property type="project" value="InterPro"/>
</dbReference>
<keyword evidence="7 10" id="KW-0472">Membrane</keyword>
<protein>
    <submittedName>
        <fullName evidence="11">Putative product</fullName>
    </submittedName>
</protein>
<keyword evidence="3" id="KW-0716">Sensory transduction</keyword>
<dbReference type="EMBL" id="GIIL01006993">
    <property type="protein sequence ID" value="NOV50719.1"/>
    <property type="molecule type" value="Transcribed_RNA"/>
</dbReference>
<keyword evidence="2" id="KW-1003">Cell membrane</keyword>
<dbReference type="AlphaFoldDB" id="A0A6M2DWJ1"/>
<keyword evidence="8" id="KW-0675">Receptor</keyword>
<keyword evidence="6 10" id="KW-1133">Transmembrane helix</keyword>
<evidence type="ECO:0000256" key="10">
    <source>
        <dbReference type="SAM" id="Phobius"/>
    </source>
</evidence>
<evidence type="ECO:0000256" key="9">
    <source>
        <dbReference type="ARBA" id="ARBA00023224"/>
    </source>
</evidence>
<keyword evidence="9" id="KW-0807">Transducer</keyword>
<feature type="transmembrane region" description="Helical" evidence="10">
    <location>
        <begin position="91"/>
        <end position="116"/>
    </location>
</feature>
<evidence type="ECO:0000256" key="3">
    <source>
        <dbReference type="ARBA" id="ARBA00022606"/>
    </source>
</evidence>
<dbReference type="Pfam" id="PF02949">
    <property type="entry name" value="7tm_6"/>
    <property type="match status" value="1"/>
</dbReference>
<evidence type="ECO:0000256" key="5">
    <source>
        <dbReference type="ARBA" id="ARBA00022725"/>
    </source>
</evidence>
<name>A0A6M2DWJ1_XENCH</name>
<dbReference type="GO" id="GO:0004984">
    <property type="term" value="F:olfactory receptor activity"/>
    <property type="evidence" value="ECO:0007669"/>
    <property type="project" value="InterPro"/>
</dbReference>
<evidence type="ECO:0000256" key="8">
    <source>
        <dbReference type="ARBA" id="ARBA00023170"/>
    </source>
</evidence>
<evidence type="ECO:0000256" key="2">
    <source>
        <dbReference type="ARBA" id="ARBA00022475"/>
    </source>
</evidence>
<feature type="transmembrane region" description="Helical" evidence="10">
    <location>
        <begin position="31"/>
        <end position="48"/>
    </location>
</feature>
<organism evidence="11">
    <name type="scientific">Xenopsylla cheopis</name>
    <name type="common">Oriental rat flea</name>
    <name type="synonym">Pulex cheopis</name>
    <dbReference type="NCBI Taxonomy" id="163159"/>
    <lineage>
        <taxon>Eukaryota</taxon>
        <taxon>Metazoa</taxon>
        <taxon>Ecdysozoa</taxon>
        <taxon>Arthropoda</taxon>
        <taxon>Hexapoda</taxon>
        <taxon>Insecta</taxon>
        <taxon>Pterygota</taxon>
        <taxon>Neoptera</taxon>
        <taxon>Endopterygota</taxon>
        <taxon>Siphonaptera</taxon>
        <taxon>Pulicidae</taxon>
        <taxon>Xenopsyllinae</taxon>
        <taxon>Xenopsylla</taxon>
    </lineage>
</organism>
<evidence type="ECO:0000256" key="1">
    <source>
        <dbReference type="ARBA" id="ARBA00004651"/>
    </source>
</evidence>
<dbReference type="InterPro" id="IPR004117">
    <property type="entry name" value="7tm6_olfct_rcpt"/>
</dbReference>
<evidence type="ECO:0000256" key="4">
    <source>
        <dbReference type="ARBA" id="ARBA00022692"/>
    </source>
</evidence>
<accession>A0A6M2DWJ1</accession>
<dbReference type="GO" id="GO:0007165">
    <property type="term" value="P:signal transduction"/>
    <property type="evidence" value="ECO:0007669"/>
    <property type="project" value="UniProtKB-KW"/>
</dbReference>
<keyword evidence="5" id="KW-0552">Olfaction</keyword>
<dbReference type="GO" id="GO:0005886">
    <property type="term" value="C:plasma membrane"/>
    <property type="evidence" value="ECO:0007669"/>
    <property type="project" value="UniProtKB-SubCell"/>
</dbReference>
<proteinExistence type="predicted"/>
<dbReference type="PANTHER" id="PTHR21137">
    <property type="entry name" value="ODORANT RECEPTOR"/>
    <property type="match status" value="1"/>
</dbReference>
<evidence type="ECO:0000256" key="6">
    <source>
        <dbReference type="ARBA" id="ARBA00022989"/>
    </source>
</evidence>
<dbReference type="PANTHER" id="PTHR21137:SF35">
    <property type="entry name" value="ODORANT RECEPTOR 19A-RELATED"/>
    <property type="match status" value="1"/>
</dbReference>
<comment type="subcellular location">
    <subcellularLocation>
        <location evidence="1">Cell membrane</location>
        <topology evidence="1">Multi-pass membrane protein</topology>
    </subcellularLocation>
</comment>
<sequence length="124" mass="14123">MALDFLSFTCLICSQLFQLSSVPTSIIELVVVYGYIGSACTILLMYYWHSNEISIESQNLCQAAYKSPWINSNKSTKTALQLLMVRCQKPLVFRAGFYSMTLNVFITILKTAYSAFTVMRQFNK</sequence>
<reference evidence="11" key="1">
    <citation type="submission" date="2020-03" db="EMBL/GenBank/DDBJ databases">
        <title>Transcriptomic Profiling of the Digestive Tract of the Rat Flea, Xenopsylla cheopis, Following Blood Feeding and Infection with Yersinia pestis.</title>
        <authorList>
            <person name="Bland D.M."/>
            <person name="Martens C.A."/>
            <person name="Virtaneva K."/>
            <person name="Kanakabandi K."/>
            <person name="Long D."/>
            <person name="Rosenke R."/>
            <person name="Saturday G.A."/>
            <person name="Hoyt F.H."/>
            <person name="Bruno D.P."/>
            <person name="Ribeiro J.M.C."/>
            <person name="Hinnebusch J."/>
        </authorList>
    </citation>
    <scope>NUCLEOTIDE SEQUENCE</scope>
</reference>
<evidence type="ECO:0000256" key="7">
    <source>
        <dbReference type="ARBA" id="ARBA00023136"/>
    </source>
</evidence>